<feature type="region of interest" description="Disordered" evidence="1">
    <location>
        <begin position="1"/>
        <end position="51"/>
    </location>
</feature>
<proteinExistence type="predicted"/>
<feature type="region of interest" description="Disordered" evidence="1">
    <location>
        <begin position="450"/>
        <end position="482"/>
    </location>
</feature>
<accession>A0A836BXR1</accession>
<feature type="region of interest" description="Disordered" evidence="1">
    <location>
        <begin position="159"/>
        <end position="183"/>
    </location>
</feature>
<feature type="compositionally biased region" description="Low complexity" evidence="1">
    <location>
        <begin position="35"/>
        <end position="51"/>
    </location>
</feature>
<feature type="region of interest" description="Disordered" evidence="1">
    <location>
        <begin position="65"/>
        <end position="106"/>
    </location>
</feature>
<feature type="compositionally biased region" description="Low complexity" evidence="1">
    <location>
        <begin position="159"/>
        <end position="173"/>
    </location>
</feature>
<organism evidence="2 3">
    <name type="scientific">Edaphochlamys debaryana</name>
    <dbReference type="NCBI Taxonomy" id="47281"/>
    <lineage>
        <taxon>Eukaryota</taxon>
        <taxon>Viridiplantae</taxon>
        <taxon>Chlorophyta</taxon>
        <taxon>core chlorophytes</taxon>
        <taxon>Chlorophyceae</taxon>
        <taxon>CS clade</taxon>
        <taxon>Chlamydomonadales</taxon>
        <taxon>Chlamydomonadales incertae sedis</taxon>
        <taxon>Edaphochlamys</taxon>
    </lineage>
</organism>
<keyword evidence="3" id="KW-1185">Reference proteome</keyword>
<sequence length="482" mass="50826">MPLGSAARQPRPPAAPPLCTHSAPSHRLSLTASVPGAGAPRAGAWPGGPPCRAASRALLASAQALTRADPGLPGGLTPSTSSPSATKRQDTAGVGPGAKPPRAQSRDLLCRAAAGGSAAAAVDRRTAVLAAAAEAAKQQLSRNEARAVEAFLASELAESSPADASAGSQSASAPEPPPPPAPAWRAVCEVARLMAPKKEHREPGELDAFENPLEVVSRWLLHRSPSERSFLAALDPALAAARAYDLAQRLQADSDGWFVFISHPAVALAEEPEAFIARLEAEAARLDLPLGSLLDCSVVSRGAVLEDAGRNPERRLIDTLIELFSAHLPSLKRPARLATSIIFWMNEEALHTGEEPAEYGISREDLADRVRLIGQLLEAGDPNLRDAAAVGFDSYQAGVYVWPLLSERVDSLQARLQGCRLAAQHAGSFAIAEADPLDCWRWEAVAAADPGMPGRRERSVRACPEEPAWEGEGEDEEDVEES</sequence>
<feature type="compositionally biased region" description="Low complexity" evidence="1">
    <location>
        <begin position="65"/>
        <end position="84"/>
    </location>
</feature>
<reference evidence="2" key="1">
    <citation type="journal article" date="2020" name="bioRxiv">
        <title>Comparative genomics of Chlamydomonas.</title>
        <authorList>
            <person name="Craig R.J."/>
            <person name="Hasan A.R."/>
            <person name="Ness R.W."/>
            <person name="Keightley P.D."/>
        </authorList>
    </citation>
    <scope>NUCLEOTIDE SEQUENCE</scope>
    <source>
        <strain evidence="2">CCAP 11/70</strain>
    </source>
</reference>
<evidence type="ECO:0000313" key="2">
    <source>
        <dbReference type="EMBL" id="KAG2491488.1"/>
    </source>
</evidence>
<evidence type="ECO:0000313" key="3">
    <source>
        <dbReference type="Proteomes" id="UP000612055"/>
    </source>
</evidence>
<feature type="compositionally biased region" description="Basic and acidic residues" evidence="1">
    <location>
        <begin position="454"/>
        <end position="464"/>
    </location>
</feature>
<name>A0A836BXR1_9CHLO</name>
<comment type="caution">
    <text evidence="2">The sequence shown here is derived from an EMBL/GenBank/DDBJ whole genome shotgun (WGS) entry which is preliminary data.</text>
</comment>
<protein>
    <submittedName>
        <fullName evidence="2">Uncharacterized protein</fullName>
    </submittedName>
</protein>
<evidence type="ECO:0000256" key="1">
    <source>
        <dbReference type="SAM" id="MobiDB-lite"/>
    </source>
</evidence>
<gene>
    <name evidence="2" type="ORF">HYH03_010272</name>
</gene>
<dbReference type="AlphaFoldDB" id="A0A836BXR1"/>
<feature type="compositionally biased region" description="Acidic residues" evidence="1">
    <location>
        <begin position="467"/>
        <end position="482"/>
    </location>
</feature>
<dbReference type="EMBL" id="JAEHOE010000053">
    <property type="protein sequence ID" value="KAG2491488.1"/>
    <property type="molecule type" value="Genomic_DNA"/>
</dbReference>
<dbReference type="Proteomes" id="UP000612055">
    <property type="component" value="Unassembled WGS sequence"/>
</dbReference>